<dbReference type="Pfam" id="PF00069">
    <property type="entry name" value="Pkinase"/>
    <property type="match status" value="1"/>
</dbReference>
<dbReference type="AlphaFoldDB" id="A0AAD4IRH4"/>
<dbReference type="Gene3D" id="3.30.200.20">
    <property type="entry name" value="Phosphorylase Kinase, domain 1"/>
    <property type="match status" value="1"/>
</dbReference>
<dbReference type="SMART" id="SM00220">
    <property type="entry name" value="S_TKc"/>
    <property type="match status" value="1"/>
</dbReference>
<keyword evidence="6" id="KW-0723">Serine/threonine-protein kinase</keyword>
<evidence type="ECO:0000256" key="6">
    <source>
        <dbReference type="RuleBase" id="RU000304"/>
    </source>
</evidence>
<dbReference type="InterPro" id="IPR000719">
    <property type="entry name" value="Prot_kinase_dom"/>
</dbReference>
<evidence type="ECO:0000256" key="4">
    <source>
        <dbReference type="ARBA" id="ARBA00022840"/>
    </source>
</evidence>
<dbReference type="Gene3D" id="1.10.510.10">
    <property type="entry name" value="Transferase(Phosphotransferase) domain 1"/>
    <property type="match status" value="1"/>
</dbReference>
<dbReference type="EMBL" id="SDAM02005225">
    <property type="protein sequence ID" value="KAH6819961.1"/>
    <property type="molecule type" value="Genomic_DNA"/>
</dbReference>
<dbReference type="InterPro" id="IPR017441">
    <property type="entry name" value="Protein_kinase_ATP_BS"/>
</dbReference>
<dbReference type="GO" id="GO:0005886">
    <property type="term" value="C:plasma membrane"/>
    <property type="evidence" value="ECO:0007669"/>
    <property type="project" value="TreeGrafter"/>
</dbReference>
<gene>
    <name evidence="8" type="ORF">C2S53_018120</name>
</gene>
<evidence type="ECO:0000256" key="3">
    <source>
        <dbReference type="ARBA" id="ARBA00022777"/>
    </source>
</evidence>
<keyword evidence="1" id="KW-0808">Transferase</keyword>
<feature type="binding site" evidence="5">
    <location>
        <position position="94"/>
    </location>
    <ligand>
        <name>ATP</name>
        <dbReference type="ChEBI" id="CHEBI:30616"/>
    </ligand>
</feature>
<keyword evidence="9" id="KW-1185">Reference proteome</keyword>
<feature type="domain" description="Protein kinase" evidence="7">
    <location>
        <begin position="66"/>
        <end position="347"/>
    </location>
</feature>
<dbReference type="SUPFAM" id="SSF56112">
    <property type="entry name" value="Protein kinase-like (PK-like)"/>
    <property type="match status" value="1"/>
</dbReference>
<protein>
    <recommendedName>
        <fullName evidence="7">Protein kinase domain-containing protein</fullName>
    </recommendedName>
</protein>
<comment type="similarity">
    <text evidence="6">Belongs to the protein kinase superfamily.</text>
</comment>
<dbReference type="PROSITE" id="PS00108">
    <property type="entry name" value="PROTEIN_KINASE_ST"/>
    <property type="match status" value="1"/>
</dbReference>
<sequence length="348" mass="39048">MGFSKFLKFLRLKLRRRRVAERVAAVDFNGEEDDHNMDWCEQQRSKGGARLTLRMFSWEEIQKLTMNFSIVIGYGGFSTVYLAKLSDSSMAAAKIQFRCSQRLNEAYEKELEILLRINHPYIVKLIGYCDEDREEGTLILEHVANGNLHERLHGSNSSSILSWRGRMAIAFQLADAIDYLHKNSIVHCDIKASNILLDEHLNCKLCDFGSSKMGFSSLVVPSSSRAMMLGSPGYTDPHYLRTGLTSKKSDVYSFGVILLELICGMEALDPLSGSRLTKKAEHVLRGAEKVVEIADPRLRSGGDFDMEEAKAMADVAAMCLSDSPAHRPSLSEVLTTMRKKVSSISYLF</sequence>
<reference evidence="8 9" key="1">
    <citation type="journal article" date="2021" name="Nat. Commun.">
        <title>Incipient diploidization of the medicinal plant Perilla within 10,000 years.</title>
        <authorList>
            <person name="Zhang Y."/>
            <person name="Shen Q."/>
            <person name="Leng L."/>
            <person name="Zhang D."/>
            <person name="Chen S."/>
            <person name="Shi Y."/>
            <person name="Ning Z."/>
            <person name="Chen S."/>
        </authorList>
    </citation>
    <scope>NUCLEOTIDE SEQUENCE [LARGE SCALE GENOMIC DNA]</scope>
    <source>
        <strain evidence="9">cv. PC099</strain>
    </source>
</reference>
<dbReference type="PANTHER" id="PTHR27001">
    <property type="entry name" value="OS01G0253100 PROTEIN"/>
    <property type="match status" value="1"/>
</dbReference>
<dbReference type="GO" id="GO:0005524">
    <property type="term" value="F:ATP binding"/>
    <property type="evidence" value="ECO:0007669"/>
    <property type="project" value="UniProtKB-UniRule"/>
</dbReference>
<evidence type="ECO:0000256" key="1">
    <source>
        <dbReference type="ARBA" id="ARBA00022679"/>
    </source>
</evidence>
<keyword evidence="3" id="KW-0418">Kinase</keyword>
<dbReference type="GO" id="GO:0004674">
    <property type="term" value="F:protein serine/threonine kinase activity"/>
    <property type="evidence" value="ECO:0007669"/>
    <property type="project" value="UniProtKB-KW"/>
</dbReference>
<dbReference type="PANTHER" id="PTHR27001:SF585">
    <property type="entry name" value="OS02G0648100 PROTEIN"/>
    <property type="match status" value="1"/>
</dbReference>
<keyword evidence="4 5" id="KW-0067">ATP-binding</keyword>
<comment type="caution">
    <text evidence="8">The sequence shown here is derived from an EMBL/GenBank/DDBJ whole genome shotgun (WGS) entry which is preliminary data.</text>
</comment>
<name>A0AAD4IRH4_PERFH</name>
<organism evidence="8 9">
    <name type="scientific">Perilla frutescens var. hirtella</name>
    <name type="common">Perilla citriodora</name>
    <name type="synonym">Perilla setoyensis</name>
    <dbReference type="NCBI Taxonomy" id="608512"/>
    <lineage>
        <taxon>Eukaryota</taxon>
        <taxon>Viridiplantae</taxon>
        <taxon>Streptophyta</taxon>
        <taxon>Embryophyta</taxon>
        <taxon>Tracheophyta</taxon>
        <taxon>Spermatophyta</taxon>
        <taxon>Magnoliopsida</taxon>
        <taxon>eudicotyledons</taxon>
        <taxon>Gunneridae</taxon>
        <taxon>Pentapetalae</taxon>
        <taxon>asterids</taxon>
        <taxon>lamiids</taxon>
        <taxon>Lamiales</taxon>
        <taxon>Lamiaceae</taxon>
        <taxon>Nepetoideae</taxon>
        <taxon>Elsholtzieae</taxon>
        <taxon>Perilla</taxon>
    </lineage>
</organism>
<dbReference type="Proteomes" id="UP001190926">
    <property type="component" value="Unassembled WGS sequence"/>
</dbReference>
<evidence type="ECO:0000256" key="2">
    <source>
        <dbReference type="ARBA" id="ARBA00022741"/>
    </source>
</evidence>
<evidence type="ECO:0000259" key="7">
    <source>
        <dbReference type="PROSITE" id="PS50011"/>
    </source>
</evidence>
<proteinExistence type="inferred from homology"/>
<dbReference type="InterPro" id="IPR011009">
    <property type="entry name" value="Kinase-like_dom_sf"/>
</dbReference>
<accession>A0AAD4IRH4</accession>
<dbReference type="InterPro" id="IPR008271">
    <property type="entry name" value="Ser/Thr_kinase_AS"/>
</dbReference>
<evidence type="ECO:0000313" key="9">
    <source>
        <dbReference type="Proteomes" id="UP001190926"/>
    </source>
</evidence>
<dbReference type="PROSITE" id="PS50011">
    <property type="entry name" value="PROTEIN_KINASE_DOM"/>
    <property type="match status" value="1"/>
</dbReference>
<keyword evidence="2 5" id="KW-0547">Nucleotide-binding</keyword>
<evidence type="ECO:0000256" key="5">
    <source>
        <dbReference type="PROSITE-ProRule" id="PRU10141"/>
    </source>
</evidence>
<dbReference type="PROSITE" id="PS00107">
    <property type="entry name" value="PROTEIN_KINASE_ATP"/>
    <property type="match status" value="1"/>
</dbReference>
<evidence type="ECO:0000313" key="8">
    <source>
        <dbReference type="EMBL" id="KAH6819961.1"/>
    </source>
</evidence>